<dbReference type="AlphaFoldDB" id="A0A0V0GMC4"/>
<dbReference type="EMBL" id="GEDG01035128">
    <property type="protein sequence ID" value="JAP09380.1"/>
    <property type="molecule type" value="Transcribed_RNA"/>
</dbReference>
<sequence>LPLHCHLRHTYRIQNLLQHHNHREIHPHHNLLNLKKVHHHLHHLHYLHPTHLGMEVEVEIHHHPQYLSHQIIRLLHQPQALLKIRHLHQLHYLQVTHHLLIHPQTHQHQHL</sequence>
<reference evidence="1" key="1">
    <citation type="submission" date="2015-12" db="EMBL/GenBank/DDBJ databases">
        <title>Gene expression during late stages of embryo sac development: a critical building block for successful pollen-pistil interactions.</title>
        <authorList>
            <person name="Liu Y."/>
            <person name="Joly V."/>
            <person name="Sabar M."/>
            <person name="Matton D.P."/>
        </authorList>
    </citation>
    <scope>NUCLEOTIDE SEQUENCE</scope>
</reference>
<feature type="non-terminal residue" evidence="1">
    <location>
        <position position="1"/>
    </location>
</feature>
<organism evidence="1">
    <name type="scientific">Solanum chacoense</name>
    <name type="common">Chaco potato</name>
    <dbReference type="NCBI Taxonomy" id="4108"/>
    <lineage>
        <taxon>Eukaryota</taxon>
        <taxon>Viridiplantae</taxon>
        <taxon>Streptophyta</taxon>
        <taxon>Embryophyta</taxon>
        <taxon>Tracheophyta</taxon>
        <taxon>Spermatophyta</taxon>
        <taxon>Magnoliopsida</taxon>
        <taxon>eudicotyledons</taxon>
        <taxon>Gunneridae</taxon>
        <taxon>Pentapetalae</taxon>
        <taxon>asterids</taxon>
        <taxon>lamiids</taxon>
        <taxon>Solanales</taxon>
        <taxon>Solanaceae</taxon>
        <taxon>Solanoideae</taxon>
        <taxon>Solaneae</taxon>
        <taxon>Solanum</taxon>
    </lineage>
</organism>
<evidence type="ECO:0000313" key="1">
    <source>
        <dbReference type="EMBL" id="JAP09380.1"/>
    </source>
</evidence>
<name>A0A0V0GMC4_SOLCH</name>
<proteinExistence type="predicted"/>
<accession>A0A0V0GMC4</accession>
<protein>
    <submittedName>
        <fullName evidence="1">Putative ovule protein</fullName>
    </submittedName>
</protein>